<dbReference type="EMBL" id="LT629708">
    <property type="protein sequence ID" value="SDO38400.1"/>
    <property type="molecule type" value="Genomic_DNA"/>
</dbReference>
<dbReference type="Gene3D" id="3.40.190.290">
    <property type="match status" value="1"/>
</dbReference>
<dbReference type="AlphaFoldDB" id="A0A1H0J4M0"/>
<keyword evidence="2" id="KW-0805">Transcription regulation</keyword>
<dbReference type="PROSITE" id="PS50931">
    <property type="entry name" value="HTH_LYSR"/>
    <property type="match status" value="1"/>
</dbReference>
<gene>
    <name evidence="6" type="ORF">BFN10_02560</name>
    <name evidence="7" type="ORF">SAMN04490184_0427</name>
</gene>
<dbReference type="CDD" id="cd05466">
    <property type="entry name" value="PBP2_LTTR_substrate"/>
    <property type="match status" value="1"/>
</dbReference>
<accession>A0A1H0J4M0</accession>
<dbReference type="Proteomes" id="UP000181686">
    <property type="component" value="Unassembled WGS sequence"/>
</dbReference>
<dbReference type="InterPro" id="IPR058163">
    <property type="entry name" value="LysR-type_TF_proteobact-type"/>
</dbReference>
<dbReference type="SUPFAM" id="SSF46785">
    <property type="entry name" value="Winged helix' DNA-binding domain"/>
    <property type="match status" value="1"/>
</dbReference>
<dbReference type="RefSeq" id="WP_071488320.1">
    <property type="nucleotide sequence ID" value="NZ_LT629708.1"/>
</dbReference>
<protein>
    <submittedName>
        <fullName evidence="7">DNA-binding transcriptional regulator, LysR family</fullName>
    </submittedName>
    <submittedName>
        <fullName evidence="6">LysR family transcriptional regulator</fullName>
    </submittedName>
</protein>
<dbReference type="InterPro" id="IPR000847">
    <property type="entry name" value="LysR_HTH_N"/>
</dbReference>
<organism evidence="6 8">
    <name type="scientific">Pseudomonas extremorientalis</name>
    <dbReference type="NCBI Taxonomy" id="169669"/>
    <lineage>
        <taxon>Bacteria</taxon>
        <taxon>Pseudomonadati</taxon>
        <taxon>Pseudomonadota</taxon>
        <taxon>Gammaproteobacteria</taxon>
        <taxon>Pseudomonadales</taxon>
        <taxon>Pseudomonadaceae</taxon>
        <taxon>Pseudomonas</taxon>
    </lineage>
</organism>
<dbReference type="PANTHER" id="PTHR30537:SF3">
    <property type="entry name" value="TRANSCRIPTIONAL REGULATORY PROTEIN"/>
    <property type="match status" value="1"/>
</dbReference>
<evidence type="ECO:0000256" key="2">
    <source>
        <dbReference type="ARBA" id="ARBA00023015"/>
    </source>
</evidence>
<dbReference type="GO" id="GO:0043565">
    <property type="term" value="F:sequence-specific DNA binding"/>
    <property type="evidence" value="ECO:0007669"/>
    <property type="project" value="TreeGrafter"/>
</dbReference>
<dbReference type="Pfam" id="PF00126">
    <property type="entry name" value="HTH_1"/>
    <property type="match status" value="1"/>
</dbReference>
<dbReference type="Proteomes" id="UP000182654">
    <property type="component" value="Chromosome I"/>
</dbReference>
<comment type="similarity">
    <text evidence="1">Belongs to the LysR transcriptional regulatory family.</text>
</comment>
<reference evidence="6 8" key="1">
    <citation type="submission" date="2016-08" db="EMBL/GenBank/DDBJ databases">
        <title>Draft genome sequence of the type strain of Pseudomonas extremorientalis LMG 19695T isolated from drinking water reservoir.</title>
        <authorList>
            <person name="Tambong J.T."/>
        </authorList>
    </citation>
    <scope>NUCLEOTIDE SEQUENCE [LARGE SCALE GENOMIC DNA]</scope>
    <source>
        <strain evidence="6 8">LMG 19695</strain>
    </source>
</reference>
<keyword evidence="3 7" id="KW-0238">DNA-binding</keyword>
<dbReference type="PRINTS" id="PR00039">
    <property type="entry name" value="HTHLYSR"/>
</dbReference>
<keyword evidence="4" id="KW-0804">Transcription</keyword>
<proteinExistence type="inferred from homology"/>
<dbReference type="InterPro" id="IPR005119">
    <property type="entry name" value="LysR_subst-bd"/>
</dbReference>
<dbReference type="EMBL" id="MDGK01000011">
    <property type="protein sequence ID" value="OIN12583.1"/>
    <property type="molecule type" value="Genomic_DNA"/>
</dbReference>
<evidence type="ECO:0000256" key="3">
    <source>
        <dbReference type="ARBA" id="ARBA00023125"/>
    </source>
</evidence>
<feature type="domain" description="HTH lysR-type" evidence="5">
    <location>
        <begin position="1"/>
        <end position="58"/>
    </location>
</feature>
<dbReference type="SUPFAM" id="SSF53850">
    <property type="entry name" value="Periplasmic binding protein-like II"/>
    <property type="match status" value="1"/>
</dbReference>
<dbReference type="GO" id="GO:0006351">
    <property type="term" value="P:DNA-templated transcription"/>
    <property type="evidence" value="ECO:0007669"/>
    <property type="project" value="TreeGrafter"/>
</dbReference>
<evidence type="ECO:0000259" key="5">
    <source>
        <dbReference type="PROSITE" id="PS50931"/>
    </source>
</evidence>
<evidence type="ECO:0000256" key="1">
    <source>
        <dbReference type="ARBA" id="ARBA00009437"/>
    </source>
</evidence>
<name>A0A1H0J4M0_9PSED</name>
<keyword evidence="9" id="KW-1185">Reference proteome</keyword>
<dbReference type="Pfam" id="PF03466">
    <property type="entry name" value="LysR_substrate"/>
    <property type="match status" value="1"/>
</dbReference>
<reference evidence="7 9" key="2">
    <citation type="submission" date="2016-10" db="EMBL/GenBank/DDBJ databases">
        <authorList>
            <person name="Varghese N."/>
            <person name="Submissions S."/>
        </authorList>
    </citation>
    <scope>NUCLEOTIDE SEQUENCE [LARGE SCALE GENOMIC DNA]</scope>
    <source>
        <strain evidence="7 9">BS2774</strain>
    </source>
</reference>
<evidence type="ECO:0000313" key="6">
    <source>
        <dbReference type="EMBL" id="OIN12583.1"/>
    </source>
</evidence>
<dbReference type="Gene3D" id="1.10.10.10">
    <property type="entry name" value="Winged helix-like DNA-binding domain superfamily/Winged helix DNA-binding domain"/>
    <property type="match status" value="1"/>
</dbReference>
<evidence type="ECO:0000313" key="8">
    <source>
        <dbReference type="Proteomes" id="UP000181686"/>
    </source>
</evidence>
<sequence>MEWGDVKVFLAVVRAGTYADAATQLRVSRPTVSRRVQALEEALGQKLFQRTGDGLVITAEGESILDLAERMEQSALALHRKIAVHDEHLEGGIRITCPEWFAGYVMPDLMVSVARKHPNIRVEILTSPRMLDLSRREADVALRNVPFDQPDIVQRKLMDVRYAVYAAQNYSVASPTGEGVNLILMNADFNHFPDVAWIQKLLPDASVMQRSNDRIIQAQLCAAGLGLAVLPVVVGEKIPGLKVIDLQTPPPGRELWLGYHRDLRDVPRLKAVTRALFSASATSLNLTRTL</sequence>
<evidence type="ECO:0000256" key="4">
    <source>
        <dbReference type="ARBA" id="ARBA00023163"/>
    </source>
</evidence>
<dbReference type="InterPro" id="IPR036388">
    <property type="entry name" value="WH-like_DNA-bd_sf"/>
</dbReference>
<dbReference type="PANTHER" id="PTHR30537">
    <property type="entry name" value="HTH-TYPE TRANSCRIPTIONAL REGULATOR"/>
    <property type="match status" value="1"/>
</dbReference>
<dbReference type="GO" id="GO:0003700">
    <property type="term" value="F:DNA-binding transcription factor activity"/>
    <property type="evidence" value="ECO:0007669"/>
    <property type="project" value="InterPro"/>
</dbReference>
<evidence type="ECO:0000313" key="9">
    <source>
        <dbReference type="Proteomes" id="UP000182654"/>
    </source>
</evidence>
<dbReference type="InterPro" id="IPR036390">
    <property type="entry name" value="WH_DNA-bd_sf"/>
</dbReference>
<evidence type="ECO:0000313" key="7">
    <source>
        <dbReference type="EMBL" id="SDO38400.1"/>
    </source>
</evidence>